<dbReference type="AlphaFoldDB" id="A0A382PIL5"/>
<reference evidence="6" key="1">
    <citation type="submission" date="2018-05" db="EMBL/GenBank/DDBJ databases">
        <authorList>
            <person name="Lanie J.A."/>
            <person name="Ng W.-L."/>
            <person name="Kazmierczak K.M."/>
            <person name="Andrzejewski T.M."/>
            <person name="Davidsen T.M."/>
            <person name="Wayne K.J."/>
            <person name="Tettelin H."/>
            <person name="Glass J.I."/>
            <person name="Rusch D."/>
            <person name="Podicherti R."/>
            <person name="Tsui H.-C.T."/>
            <person name="Winkler M.E."/>
        </authorList>
    </citation>
    <scope>NUCLEOTIDE SEQUENCE</scope>
</reference>
<keyword evidence="3" id="KW-0479">Metal-binding</keyword>
<dbReference type="PROSITE" id="PS00723">
    <property type="entry name" value="POLYPRENYL_SYNTHASE_1"/>
    <property type="match status" value="1"/>
</dbReference>
<dbReference type="EMBL" id="UINC01106854">
    <property type="protein sequence ID" value="SVC71802.1"/>
    <property type="molecule type" value="Genomic_DNA"/>
</dbReference>
<dbReference type="InterPro" id="IPR033749">
    <property type="entry name" value="Polyprenyl_synt_CS"/>
</dbReference>
<sequence length="102" mass="11408">MENTDSLKNRWPIWLERLEDKLNLVLPSGEQTPGYLHQAMRYAVLGAGKRFRAALVYATGESLGVDLNILDVPACAVELVHAFSLIHDDLPAMDDDAFRRGK</sequence>
<evidence type="ECO:0000256" key="5">
    <source>
        <dbReference type="ARBA" id="ARBA00023229"/>
    </source>
</evidence>
<dbReference type="InterPro" id="IPR000092">
    <property type="entry name" value="Polyprenyl_synt"/>
</dbReference>
<name>A0A382PIL5_9ZZZZ</name>
<dbReference type="PANTHER" id="PTHR43281:SF1">
    <property type="entry name" value="FARNESYL DIPHOSPHATE SYNTHASE"/>
    <property type="match status" value="1"/>
</dbReference>
<dbReference type="Gene3D" id="1.10.600.10">
    <property type="entry name" value="Farnesyl Diphosphate Synthase"/>
    <property type="match status" value="1"/>
</dbReference>
<evidence type="ECO:0000256" key="4">
    <source>
        <dbReference type="ARBA" id="ARBA00022842"/>
    </source>
</evidence>
<dbReference type="InterPro" id="IPR008949">
    <property type="entry name" value="Isoprenoid_synthase_dom_sf"/>
</dbReference>
<dbReference type="GO" id="GO:0004659">
    <property type="term" value="F:prenyltransferase activity"/>
    <property type="evidence" value="ECO:0007669"/>
    <property type="project" value="InterPro"/>
</dbReference>
<evidence type="ECO:0000313" key="6">
    <source>
        <dbReference type="EMBL" id="SVC71802.1"/>
    </source>
</evidence>
<dbReference type="Pfam" id="PF00348">
    <property type="entry name" value="polyprenyl_synt"/>
    <property type="match status" value="1"/>
</dbReference>
<evidence type="ECO:0000256" key="2">
    <source>
        <dbReference type="ARBA" id="ARBA00022679"/>
    </source>
</evidence>
<evidence type="ECO:0000256" key="1">
    <source>
        <dbReference type="ARBA" id="ARBA00001946"/>
    </source>
</evidence>
<gene>
    <name evidence="6" type="ORF">METZ01_LOCUS324656</name>
</gene>
<organism evidence="6">
    <name type="scientific">marine metagenome</name>
    <dbReference type="NCBI Taxonomy" id="408172"/>
    <lineage>
        <taxon>unclassified sequences</taxon>
        <taxon>metagenomes</taxon>
        <taxon>ecological metagenomes</taxon>
    </lineage>
</organism>
<evidence type="ECO:0008006" key="7">
    <source>
        <dbReference type="Google" id="ProtNLM"/>
    </source>
</evidence>
<keyword evidence="2" id="KW-0808">Transferase</keyword>
<dbReference type="GO" id="GO:0046872">
    <property type="term" value="F:metal ion binding"/>
    <property type="evidence" value="ECO:0007669"/>
    <property type="project" value="UniProtKB-KW"/>
</dbReference>
<dbReference type="GO" id="GO:0008299">
    <property type="term" value="P:isoprenoid biosynthetic process"/>
    <property type="evidence" value="ECO:0007669"/>
    <property type="project" value="UniProtKB-KW"/>
</dbReference>
<comment type="cofactor">
    <cofactor evidence="1">
        <name>Mg(2+)</name>
        <dbReference type="ChEBI" id="CHEBI:18420"/>
    </cofactor>
</comment>
<keyword evidence="4" id="KW-0460">Magnesium</keyword>
<accession>A0A382PIL5</accession>
<keyword evidence="5" id="KW-0414">Isoprene biosynthesis</keyword>
<feature type="non-terminal residue" evidence="6">
    <location>
        <position position="102"/>
    </location>
</feature>
<dbReference type="SUPFAM" id="SSF48576">
    <property type="entry name" value="Terpenoid synthases"/>
    <property type="match status" value="1"/>
</dbReference>
<dbReference type="PANTHER" id="PTHR43281">
    <property type="entry name" value="FARNESYL DIPHOSPHATE SYNTHASE"/>
    <property type="match status" value="1"/>
</dbReference>
<protein>
    <recommendedName>
        <fullName evidence="7">Geranyl transferase</fullName>
    </recommendedName>
</protein>
<evidence type="ECO:0000256" key="3">
    <source>
        <dbReference type="ARBA" id="ARBA00022723"/>
    </source>
</evidence>
<proteinExistence type="predicted"/>